<gene>
    <name evidence="2" type="ORF">Godav_013820</name>
</gene>
<evidence type="ECO:0000313" key="3">
    <source>
        <dbReference type="Proteomes" id="UP000593561"/>
    </source>
</evidence>
<sequence length="74" mass="8388">WSVDFKFVPIDIINRFGRDLLSAIISPADILDTVSVFVLMLIPDFRSFKGWQKNAITAYLGELSIKIGKPNDFI</sequence>
<comment type="caution">
    <text evidence="2">The sequence shown here is derived from an EMBL/GenBank/DDBJ whole genome shotgun (WGS) entry which is preliminary data.</text>
</comment>
<reference evidence="2 3" key="1">
    <citation type="journal article" date="2019" name="Genome Biol. Evol.">
        <title>Insights into the evolution of the New World diploid cottons (Gossypium, subgenus Houzingenia) based on genome sequencing.</title>
        <authorList>
            <person name="Grover C.E."/>
            <person name="Arick M.A. 2nd"/>
            <person name="Thrash A."/>
            <person name="Conover J.L."/>
            <person name="Sanders W.S."/>
            <person name="Peterson D.G."/>
            <person name="Frelichowski J.E."/>
            <person name="Scheffler J.A."/>
            <person name="Scheffler B.E."/>
            <person name="Wendel J.F."/>
        </authorList>
    </citation>
    <scope>NUCLEOTIDE SEQUENCE [LARGE SCALE GENOMIC DNA]</scope>
    <source>
        <strain evidence="2">27</strain>
        <tissue evidence="2">Leaf</tissue>
    </source>
</reference>
<dbReference type="Proteomes" id="UP000593561">
    <property type="component" value="Unassembled WGS sequence"/>
</dbReference>
<proteinExistence type="predicted"/>
<keyword evidence="3" id="KW-1185">Reference proteome</keyword>
<dbReference type="AlphaFoldDB" id="A0A7J8RI25"/>
<keyword evidence="1" id="KW-0472">Membrane</keyword>
<feature type="non-terminal residue" evidence="2">
    <location>
        <position position="1"/>
    </location>
</feature>
<keyword evidence="1" id="KW-1133">Transmembrane helix</keyword>
<organism evidence="2 3">
    <name type="scientific">Gossypium davidsonii</name>
    <name type="common">Davidson's cotton</name>
    <name type="synonym">Gossypium klotzschianum subsp. davidsonii</name>
    <dbReference type="NCBI Taxonomy" id="34287"/>
    <lineage>
        <taxon>Eukaryota</taxon>
        <taxon>Viridiplantae</taxon>
        <taxon>Streptophyta</taxon>
        <taxon>Embryophyta</taxon>
        <taxon>Tracheophyta</taxon>
        <taxon>Spermatophyta</taxon>
        <taxon>Magnoliopsida</taxon>
        <taxon>eudicotyledons</taxon>
        <taxon>Gunneridae</taxon>
        <taxon>Pentapetalae</taxon>
        <taxon>rosids</taxon>
        <taxon>malvids</taxon>
        <taxon>Malvales</taxon>
        <taxon>Malvaceae</taxon>
        <taxon>Malvoideae</taxon>
        <taxon>Gossypium</taxon>
    </lineage>
</organism>
<protein>
    <submittedName>
        <fullName evidence="2">Uncharacterized protein</fullName>
    </submittedName>
</protein>
<feature type="transmembrane region" description="Helical" evidence="1">
    <location>
        <begin position="20"/>
        <end position="42"/>
    </location>
</feature>
<keyword evidence="1" id="KW-0812">Transmembrane</keyword>
<name>A0A7J8RI25_GOSDV</name>
<dbReference type="EMBL" id="JABFAC010000005">
    <property type="protein sequence ID" value="MBA0613375.1"/>
    <property type="molecule type" value="Genomic_DNA"/>
</dbReference>
<evidence type="ECO:0000256" key="1">
    <source>
        <dbReference type="SAM" id="Phobius"/>
    </source>
</evidence>
<accession>A0A7J8RI25</accession>
<evidence type="ECO:0000313" key="2">
    <source>
        <dbReference type="EMBL" id="MBA0613375.1"/>
    </source>
</evidence>